<name>A0ABR3J245_9AGAR</name>
<dbReference type="EC" id="2.7.8.7" evidence="1"/>
<dbReference type="InterPro" id="IPR008278">
    <property type="entry name" value="4-PPantetheinyl_Trfase_dom"/>
</dbReference>
<dbReference type="EMBL" id="JASNQZ010000012">
    <property type="protein sequence ID" value="KAL0949571.1"/>
    <property type="molecule type" value="Genomic_DNA"/>
</dbReference>
<dbReference type="Gene3D" id="3.90.470.20">
    <property type="entry name" value="4'-phosphopantetheinyl transferase domain"/>
    <property type="match status" value="2"/>
</dbReference>
<keyword evidence="2" id="KW-0808">Transferase</keyword>
<comment type="caution">
    <text evidence="5">The sequence shown here is derived from an EMBL/GenBank/DDBJ whole genome shotgun (WGS) entry which is preliminary data.</text>
</comment>
<dbReference type="Pfam" id="PF01648">
    <property type="entry name" value="ACPS"/>
    <property type="match status" value="1"/>
</dbReference>
<dbReference type="InterPro" id="IPR037143">
    <property type="entry name" value="4-PPantetheinyl_Trfase_dom_sf"/>
</dbReference>
<evidence type="ECO:0000313" key="5">
    <source>
        <dbReference type="EMBL" id="KAL0949571.1"/>
    </source>
</evidence>
<dbReference type="SUPFAM" id="SSF56214">
    <property type="entry name" value="4'-phosphopantetheinyl transferase"/>
    <property type="match status" value="2"/>
</dbReference>
<accession>A0ABR3J245</accession>
<keyword evidence="6" id="KW-1185">Reference proteome</keyword>
<dbReference type="InterPro" id="IPR050559">
    <property type="entry name" value="P-Pant_transferase_sf"/>
</dbReference>
<organism evidence="5 6">
    <name type="scientific">Hohenbuehelia grisea</name>
    <dbReference type="NCBI Taxonomy" id="104357"/>
    <lineage>
        <taxon>Eukaryota</taxon>
        <taxon>Fungi</taxon>
        <taxon>Dikarya</taxon>
        <taxon>Basidiomycota</taxon>
        <taxon>Agaricomycotina</taxon>
        <taxon>Agaricomycetes</taxon>
        <taxon>Agaricomycetidae</taxon>
        <taxon>Agaricales</taxon>
        <taxon>Pleurotineae</taxon>
        <taxon>Pleurotaceae</taxon>
        <taxon>Hohenbuehelia</taxon>
    </lineage>
</organism>
<dbReference type="Proteomes" id="UP001556367">
    <property type="component" value="Unassembled WGS sequence"/>
</dbReference>
<protein>
    <recommendedName>
        <fullName evidence="1">holo-[acyl-carrier-protein] synthase</fullName>
        <ecNumber evidence="1">2.7.8.7</ecNumber>
    </recommendedName>
</protein>
<dbReference type="PANTHER" id="PTHR12215">
    <property type="entry name" value="PHOSPHOPANTETHEINE TRANSFERASE"/>
    <property type="match status" value="1"/>
</dbReference>
<gene>
    <name evidence="5" type="ORF">HGRIS_009620</name>
</gene>
<evidence type="ECO:0000259" key="3">
    <source>
        <dbReference type="Pfam" id="PF01648"/>
    </source>
</evidence>
<proteinExistence type="predicted"/>
<feature type="domain" description="4'-phosphopantetheinyl transferase" evidence="3">
    <location>
        <begin position="132"/>
        <end position="208"/>
    </location>
</feature>
<evidence type="ECO:0000256" key="1">
    <source>
        <dbReference type="ARBA" id="ARBA00013172"/>
    </source>
</evidence>
<sequence>MQVKAVVYGAQKFSEDLYQRALTLVDTESAARIKRFYKRDDACRTLIGRLLLRKVLNERGVASSDVTFGITTAKKPYIVSINVYCAGFDFDLPLSIEATPELHPPLGFNITHDNALIAIAVCEGVHHPPAYSIGIDVMKIRVPGRDTFASFVHTVSDQLTAREYRLIFDATQEEGLRRFFWMWTMKEAYTKALGIGLGFDFKRVEYDVPEEVIRVDGEVPKGWEFRKFEIMDNEDLYQGVVAQYVGGEEPATISPVQLGNDWVVRYDAASFAEEAIQAPQ</sequence>
<dbReference type="InterPro" id="IPR055066">
    <property type="entry name" value="AASDHPPT_N"/>
</dbReference>
<dbReference type="PANTHER" id="PTHR12215:SF10">
    <property type="entry name" value="L-AMINOADIPATE-SEMIALDEHYDE DEHYDROGENASE-PHOSPHOPANTETHEINYL TRANSFERASE"/>
    <property type="match status" value="1"/>
</dbReference>
<reference evidence="6" key="1">
    <citation type="submission" date="2024-06" db="EMBL/GenBank/DDBJ databases">
        <title>Multi-omics analyses provide insights into the biosynthesis of the anticancer antibiotic pleurotin in Hohenbuehelia grisea.</title>
        <authorList>
            <person name="Weaver J.A."/>
            <person name="Alberti F."/>
        </authorList>
    </citation>
    <scope>NUCLEOTIDE SEQUENCE [LARGE SCALE GENOMIC DNA]</scope>
    <source>
        <strain evidence="6">T-177</strain>
    </source>
</reference>
<feature type="domain" description="4'-phosphopantetheinyl transferase N-terminal" evidence="4">
    <location>
        <begin position="15"/>
        <end position="91"/>
    </location>
</feature>
<evidence type="ECO:0000313" key="6">
    <source>
        <dbReference type="Proteomes" id="UP001556367"/>
    </source>
</evidence>
<evidence type="ECO:0000259" key="4">
    <source>
        <dbReference type="Pfam" id="PF22624"/>
    </source>
</evidence>
<evidence type="ECO:0000256" key="2">
    <source>
        <dbReference type="ARBA" id="ARBA00022679"/>
    </source>
</evidence>
<dbReference type="Pfam" id="PF22624">
    <property type="entry name" value="AASDHPPT_N"/>
    <property type="match status" value="1"/>
</dbReference>